<evidence type="ECO:0000313" key="3">
    <source>
        <dbReference type="EMBL" id="SMD09365.1"/>
    </source>
</evidence>
<feature type="compositionally biased region" description="Low complexity" evidence="1">
    <location>
        <begin position="28"/>
        <end position="38"/>
    </location>
</feature>
<gene>
    <name evidence="3" type="ORF">SAMN05661093_04422</name>
</gene>
<keyword evidence="4" id="KW-1185">Reference proteome</keyword>
<reference evidence="3 4" key="1">
    <citation type="submission" date="2017-04" db="EMBL/GenBank/DDBJ databases">
        <authorList>
            <person name="Afonso C.L."/>
            <person name="Miller P.J."/>
            <person name="Scott M.A."/>
            <person name="Spackman E."/>
            <person name="Goraichik I."/>
            <person name="Dimitrov K.M."/>
            <person name="Suarez D.L."/>
            <person name="Swayne D.E."/>
        </authorList>
    </citation>
    <scope>NUCLEOTIDE SEQUENCE [LARGE SCALE GENOMIC DNA]</scope>
    <source>
        <strain evidence="3 4">DSM 43828</strain>
    </source>
</reference>
<name>A0A1Y5XRV6_KIBAR</name>
<feature type="region of interest" description="Disordered" evidence="1">
    <location>
        <begin position="1"/>
        <end position="52"/>
    </location>
</feature>
<evidence type="ECO:0000256" key="1">
    <source>
        <dbReference type="SAM" id="MobiDB-lite"/>
    </source>
</evidence>
<accession>A0A1Y5XRV6</accession>
<feature type="transmembrane region" description="Helical" evidence="2">
    <location>
        <begin position="78"/>
        <end position="100"/>
    </location>
</feature>
<dbReference type="EMBL" id="FWXV01000003">
    <property type="protein sequence ID" value="SMD09365.1"/>
    <property type="molecule type" value="Genomic_DNA"/>
</dbReference>
<dbReference type="AlphaFoldDB" id="A0A1Y5XRV6"/>
<feature type="transmembrane region" description="Helical" evidence="2">
    <location>
        <begin position="185"/>
        <end position="205"/>
    </location>
</feature>
<proteinExistence type="predicted"/>
<protein>
    <submittedName>
        <fullName evidence="3">Uncharacterized protein</fullName>
    </submittedName>
</protein>
<evidence type="ECO:0000313" key="4">
    <source>
        <dbReference type="Proteomes" id="UP000192674"/>
    </source>
</evidence>
<dbReference type="SUPFAM" id="SSF81995">
    <property type="entry name" value="beta-sandwich domain of Sec23/24"/>
    <property type="match status" value="1"/>
</dbReference>
<keyword evidence="2" id="KW-0812">Transmembrane</keyword>
<dbReference type="Proteomes" id="UP000192674">
    <property type="component" value="Unassembled WGS sequence"/>
</dbReference>
<dbReference type="OrthoDB" id="3696035at2"/>
<evidence type="ECO:0000256" key="2">
    <source>
        <dbReference type="SAM" id="Phobius"/>
    </source>
</evidence>
<keyword evidence="2" id="KW-0472">Membrane</keyword>
<sequence>MSNEYGQQPYPANQSPVPGFGPPPNPSQYPAQQQYGYPQTPPGGQPMYQQPGYPPGPGGYGMGYGQPLNVRPGSVTGAAVLGFIQAGLTLITTGIVFFGLFSSASFQDSGAAMAWGLAVAQLLGLLLLIFGSVQLLSGTSRVLYIAGAVVELAISAYYLVSILAIDTSDAILPEFVQDIKAAFAVVPVIFAIMPLIGLIMALGSATSDYLRSNRG</sequence>
<organism evidence="3 4">
    <name type="scientific">Kibdelosporangium aridum</name>
    <dbReference type="NCBI Taxonomy" id="2030"/>
    <lineage>
        <taxon>Bacteria</taxon>
        <taxon>Bacillati</taxon>
        <taxon>Actinomycetota</taxon>
        <taxon>Actinomycetes</taxon>
        <taxon>Pseudonocardiales</taxon>
        <taxon>Pseudonocardiaceae</taxon>
        <taxon>Kibdelosporangium</taxon>
    </lineage>
</organism>
<feature type="compositionally biased region" description="Polar residues" evidence="1">
    <location>
        <begin position="1"/>
        <end position="12"/>
    </location>
</feature>
<feature type="transmembrane region" description="Helical" evidence="2">
    <location>
        <begin position="112"/>
        <end position="130"/>
    </location>
</feature>
<keyword evidence="2" id="KW-1133">Transmembrane helix</keyword>
<feature type="transmembrane region" description="Helical" evidence="2">
    <location>
        <begin position="142"/>
        <end position="165"/>
    </location>
</feature>
<dbReference type="RefSeq" id="WP_084428689.1">
    <property type="nucleotide sequence ID" value="NZ_FWXV01000003.1"/>
</dbReference>